<evidence type="ECO:0000256" key="5">
    <source>
        <dbReference type="HAMAP-Rule" id="MF_01609"/>
    </source>
</evidence>
<comment type="similarity">
    <text evidence="5">Belongs to the glutamate--cysteine ligase type 2 family. YbdK subfamily.</text>
</comment>
<evidence type="ECO:0000256" key="1">
    <source>
        <dbReference type="ARBA" id="ARBA00022598"/>
    </source>
</evidence>
<dbReference type="SUPFAM" id="SSF55931">
    <property type="entry name" value="Glutamine synthetase/guanido kinase"/>
    <property type="match status" value="1"/>
</dbReference>
<dbReference type="NCBIfam" id="TIGR02050">
    <property type="entry name" value="gshA_cyan_rel"/>
    <property type="match status" value="1"/>
</dbReference>
<evidence type="ECO:0000256" key="3">
    <source>
        <dbReference type="ARBA" id="ARBA00022840"/>
    </source>
</evidence>
<comment type="function">
    <text evidence="5">ATP-dependent carboxylate-amine ligase which exhibits weak glutamate--cysteine ligase activity.</text>
</comment>
<keyword evidence="2 5" id="KW-0547">Nucleotide-binding</keyword>
<keyword evidence="7" id="KW-1185">Reference proteome</keyword>
<dbReference type="GO" id="GO:0005524">
    <property type="term" value="F:ATP binding"/>
    <property type="evidence" value="ECO:0007669"/>
    <property type="project" value="UniProtKB-KW"/>
</dbReference>
<protein>
    <recommendedName>
        <fullName evidence="5">Putative glutamate--cysteine ligase 2</fullName>
        <ecNumber evidence="5">6.3.2.2</ecNumber>
    </recommendedName>
    <alternativeName>
        <fullName evidence="5">Gamma-glutamylcysteine synthetase 2</fullName>
        <shortName evidence="5">GCS 2</shortName>
        <shortName evidence="5">Gamma-GCS 2</shortName>
    </alternativeName>
</protein>
<dbReference type="EC" id="6.3.2.2" evidence="5"/>
<gene>
    <name evidence="6" type="ORF">HNR25_005137</name>
</gene>
<dbReference type="PANTHER" id="PTHR36510">
    <property type="entry name" value="GLUTAMATE--CYSTEINE LIGASE 2-RELATED"/>
    <property type="match status" value="1"/>
</dbReference>
<proteinExistence type="inferred from homology"/>
<dbReference type="InterPro" id="IPR014746">
    <property type="entry name" value="Gln_synth/guanido_kin_cat_dom"/>
</dbReference>
<dbReference type="GO" id="GO:0042398">
    <property type="term" value="P:modified amino acid biosynthetic process"/>
    <property type="evidence" value="ECO:0007669"/>
    <property type="project" value="InterPro"/>
</dbReference>
<dbReference type="AlphaFoldDB" id="A0A841EKJ8"/>
<sequence length="398" mass="41730">MADTRFERYDGTGVPTIGVEEEFFLVDDAGTLAPRSVEVLDGAAAGPGRLLGEFTRSQVESAGPVCASVGDALRGLHASRLRLAEAAARQGVRVVAGAVPVMAETAPQRLNPGSRYHRIAERFGGVAAAAGTNCGCHVHVEVPDRDSGVAASNRLRPWLPVLLALSANSPVCSSADTGYASWRQPRWSRWPTAGPPPPLESAEHYEACVAALLESGAALDRRMVYWDIRLSDCHPTVEIRVCDVPATAEESALVAALVRALVSAALDDEAAGRAPARRDPAVLRGDMWRAARDGLEGSCPDPLSGGRLRPAHAVLDGAVSHLRPYLEKAGDLGHVLVALSTLRVAGGGAARQRAAYNRRARAADVVDYLAETTVQGLEASVAPSAVVPPPAHARPFGG</sequence>
<reference evidence="6 7" key="1">
    <citation type="submission" date="2020-08" db="EMBL/GenBank/DDBJ databases">
        <title>Sequencing the genomes of 1000 actinobacteria strains.</title>
        <authorList>
            <person name="Klenk H.-P."/>
        </authorList>
    </citation>
    <scope>NUCLEOTIDE SEQUENCE [LARGE SCALE GENOMIC DNA]</scope>
    <source>
        <strain evidence="6 7">DSM 44593</strain>
    </source>
</reference>
<dbReference type="InterPro" id="IPR006336">
    <property type="entry name" value="GCS2"/>
</dbReference>
<evidence type="ECO:0000313" key="7">
    <source>
        <dbReference type="Proteomes" id="UP000578077"/>
    </source>
</evidence>
<dbReference type="GO" id="GO:0004357">
    <property type="term" value="F:glutamate-cysteine ligase activity"/>
    <property type="evidence" value="ECO:0007669"/>
    <property type="project" value="UniProtKB-EC"/>
</dbReference>
<keyword evidence="3 5" id="KW-0067">ATP-binding</keyword>
<evidence type="ECO:0000256" key="4">
    <source>
        <dbReference type="ARBA" id="ARBA00048819"/>
    </source>
</evidence>
<dbReference type="Proteomes" id="UP000578077">
    <property type="component" value="Unassembled WGS sequence"/>
</dbReference>
<dbReference type="RefSeq" id="WP_184640481.1">
    <property type="nucleotide sequence ID" value="NZ_BAABKT010000035.1"/>
</dbReference>
<name>A0A841EKJ8_9ACTN</name>
<keyword evidence="1 5" id="KW-0436">Ligase</keyword>
<evidence type="ECO:0000256" key="2">
    <source>
        <dbReference type="ARBA" id="ARBA00022741"/>
    </source>
</evidence>
<dbReference type="EMBL" id="JACHLY010000002">
    <property type="protein sequence ID" value="MBB6001308.1"/>
    <property type="molecule type" value="Genomic_DNA"/>
</dbReference>
<dbReference type="HAMAP" id="MF_01609">
    <property type="entry name" value="Glu_cys_ligase_2"/>
    <property type="match status" value="1"/>
</dbReference>
<dbReference type="InterPro" id="IPR050141">
    <property type="entry name" value="GCL_type2/YbdK_subfam"/>
</dbReference>
<dbReference type="PANTHER" id="PTHR36510:SF1">
    <property type="entry name" value="GLUTAMATE--CYSTEINE LIGASE 2-RELATED"/>
    <property type="match status" value="1"/>
</dbReference>
<organism evidence="6 7">
    <name type="scientific">Streptomonospora salina</name>
    <dbReference type="NCBI Taxonomy" id="104205"/>
    <lineage>
        <taxon>Bacteria</taxon>
        <taxon>Bacillati</taxon>
        <taxon>Actinomycetota</taxon>
        <taxon>Actinomycetes</taxon>
        <taxon>Streptosporangiales</taxon>
        <taxon>Nocardiopsidaceae</taxon>
        <taxon>Streptomonospora</taxon>
    </lineage>
</organism>
<accession>A0A841EKJ8</accession>
<dbReference type="NCBIfam" id="NF010041">
    <property type="entry name" value="PRK13517.1-1"/>
    <property type="match status" value="1"/>
</dbReference>
<dbReference type="Pfam" id="PF04107">
    <property type="entry name" value="GCS2"/>
    <property type="match status" value="1"/>
</dbReference>
<comment type="caution">
    <text evidence="6">The sequence shown here is derived from an EMBL/GenBank/DDBJ whole genome shotgun (WGS) entry which is preliminary data.</text>
</comment>
<dbReference type="Gene3D" id="3.30.590.20">
    <property type="match status" value="1"/>
</dbReference>
<comment type="catalytic activity">
    <reaction evidence="4 5">
        <text>L-cysteine + L-glutamate + ATP = gamma-L-glutamyl-L-cysteine + ADP + phosphate + H(+)</text>
        <dbReference type="Rhea" id="RHEA:13285"/>
        <dbReference type="ChEBI" id="CHEBI:15378"/>
        <dbReference type="ChEBI" id="CHEBI:29985"/>
        <dbReference type="ChEBI" id="CHEBI:30616"/>
        <dbReference type="ChEBI" id="CHEBI:35235"/>
        <dbReference type="ChEBI" id="CHEBI:43474"/>
        <dbReference type="ChEBI" id="CHEBI:58173"/>
        <dbReference type="ChEBI" id="CHEBI:456216"/>
        <dbReference type="EC" id="6.3.2.2"/>
    </reaction>
</comment>
<dbReference type="InterPro" id="IPR011793">
    <property type="entry name" value="YbdK"/>
</dbReference>
<evidence type="ECO:0000313" key="6">
    <source>
        <dbReference type="EMBL" id="MBB6001308.1"/>
    </source>
</evidence>